<organism evidence="1">
    <name type="scientific">Anopheles braziliensis</name>
    <dbReference type="NCBI Taxonomy" id="58242"/>
    <lineage>
        <taxon>Eukaryota</taxon>
        <taxon>Metazoa</taxon>
        <taxon>Ecdysozoa</taxon>
        <taxon>Arthropoda</taxon>
        <taxon>Hexapoda</taxon>
        <taxon>Insecta</taxon>
        <taxon>Pterygota</taxon>
        <taxon>Neoptera</taxon>
        <taxon>Endopterygota</taxon>
        <taxon>Diptera</taxon>
        <taxon>Nematocera</taxon>
        <taxon>Culicoidea</taxon>
        <taxon>Culicidae</taxon>
        <taxon>Anophelinae</taxon>
        <taxon>Anopheles</taxon>
    </lineage>
</organism>
<evidence type="ECO:0000313" key="1">
    <source>
        <dbReference type="EMBL" id="MBW31302.1"/>
    </source>
</evidence>
<accession>A0A2M3ZS36</accession>
<name>A0A2M3ZS36_9DIPT</name>
<protein>
    <submittedName>
        <fullName evidence="1">Putative secreted peptide</fullName>
    </submittedName>
</protein>
<proteinExistence type="predicted"/>
<dbReference type="EMBL" id="GGFM01010551">
    <property type="protein sequence ID" value="MBW31302.1"/>
    <property type="molecule type" value="Transcribed_RNA"/>
</dbReference>
<dbReference type="AlphaFoldDB" id="A0A2M3ZS36"/>
<reference evidence="1" key="1">
    <citation type="submission" date="2018-01" db="EMBL/GenBank/DDBJ databases">
        <title>An insight into the sialome of Amazonian anophelines.</title>
        <authorList>
            <person name="Ribeiro J.M."/>
            <person name="Scarpassa V."/>
            <person name="Calvo E."/>
        </authorList>
    </citation>
    <scope>NUCLEOTIDE SEQUENCE</scope>
    <source>
        <tissue evidence="1">Salivary glands</tissue>
    </source>
</reference>
<sequence length="106" mass="11953">MPVLVLVLLPAPRQPRAVMGSLIGSESRRRRENMVQFQEEVERCQPHRQQQRPVVVGVVKRFPISPVPGSMPSIGLWKRSVRDSFSICSVPAGRHATDRQRHCASC</sequence>